<dbReference type="Gene3D" id="1.10.10.60">
    <property type="entry name" value="Homeodomain-like"/>
    <property type="match status" value="1"/>
</dbReference>
<sequence length="41" mass="4887">MEFRMKKAKEPLESDLLKISDVAMLSGYNDVSRFIQYFRKT</sequence>
<evidence type="ECO:0000313" key="5">
    <source>
        <dbReference type="Proteomes" id="UP000474104"/>
    </source>
</evidence>
<evidence type="ECO:0000259" key="3">
    <source>
        <dbReference type="PROSITE" id="PS01124"/>
    </source>
</evidence>
<feature type="domain" description="HTH araC/xylS-type" evidence="3">
    <location>
        <begin position="1"/>
        <end position="41"/>
    </location>
</feature>
<dbReference type="GO" id="GO:0043565">
    <property type="term" value="F:sequence-specific DNA binding"/>
    <property type="evidence" value="ECO:0007669"/>
    <property type="project" value="InterPro"/>
</dbReference>
<dbReference type="Proteomes" id="UP000474104">
    <property type="component" value="Unassembled WGS sequence"/>
</dbReference>
<dbReference type="AlphaFoldDB" id="A0A9X5C952"/>
<name>A0A9X5C952_9FIRM</name>
<evidence type="ECO:0000256" key="2">
    <source>
        <dbReference type="ARBA" id="ARBA00023163"/>
    </source>
</evidence>
<comment type="caution">
    <text evidence="4">The sequence shown here is derived from an EMBL/GenBank/DDBJ whole genome shotgun (WGS) entry which is preliminary data.</text>
</comment>
<reference evidence="4 5" key="1">
    <citation type="submission" date="2019-07" db="EMBL/GenBank/DDBJ databases">
        <title>Draft genome sequences of 15 bacterial species constituting the stable defined intestinal microbiota of the GM15 gnotobiotic mouse model.</title>
        <authorList>
            <person name="Elie C."/>
            <person name="Mathieu A."/>
            <person name="Saliou A."/>
            <person name="Darnaud M."/>
            <person name="Leulier F."/>
            <person name="Tamellini A."/>
        </authorList>
    </citation>
    <scope>NUCLEOTIDE SEQUENCE [LARGE SCALE GENOMIC DNA]</scope>
    <source>
        <strain evidence="5">ASF 502</strain>
    </source>
</reference>
<protein>
    <recommendedName>
        <fullName evidence="3">HTH araC/xylS-type domain-containing protein</fullName>
    </recommendedName>
</protein>
<gene>
    <name evidence="4" type="ORF">FMM80_16775</name>
</gene>
<dbReference type="OrthoDB" id="9794370at2"/>
<dbReference type="InterPro" id="IPR009057">
    <property type="entry name" value="Homeodomain-like_sf"/>
</dbReference>
<dbReference type="SUPFAM" id="SSF46689">
    <property type="entry name" value="Homeodomain-like"/>
    <property type="match status" value="1"/>
</dbReference>
<proteinExistence type="predicted"/>
<keyword evidence="1" id="KW-0805">Transcription regulation</keyword>
<evidence type="ECO:0000313" key="4">
    <source>
        <dbReference type="EMBL" id="NDO70217.1"/>
    </source>
</evidence>
<dbReference type="EMBL" id="VIRB01000104">
    <property type="protein sequence ID" value="NDO70217.1"/>
    <property type="molecule type" value="Genomic_DNA"/>
</dbReference>
<dbReference type="GO" id="GO:0003700">
    <property type="term" value="F:DNA-binding transcription factor activity"/>
    <property type="evidence" value="ECO:0007669"/>
    <property type="project" value="InterPro"/>
</dbReference>
<dbReference type="InterPro" id="IPR018060">
    <property type="entry name" value="HTH_AraC"/>
</dbReference>
<dbReference type="RefSeq" id="WP_004077879.1">
    <property type="nucleotide sequence ID" value="NZ_VIRB01000104.1"/>
</dbReference>
<dbReference type="PROSITE" id="PS01124">
    <property type="entry name" value="HTH_ARAC_FAMILY_2"/>
    <property type="match status" value="1"/>
</dbReference>
<evidence type="ECO:0000256" key="1">
    <source>
        <dbReference type="ARBA" id="ARBA00023015"/>
    </source>
</evidence>
<keyword evidence="2" id="KW-0804">Transcription</keyword>
<organism evidence="4 5">
    <name type="scientific">Schaedlerella arabinosiphila</name>
    <dbReference type="NCBI Taxonomy" id="2044587"/>
    <lineage>
        <taxon>Bacteria</taxon>
        <taxon>Bacillati</taxon>
        <taxon>Bacillota</taxon>
        <taxon>Clostridia</taxon>
        <taxon>Lachnospirales</taxon>
        <taxon>Lachnospiraceae</taxon>
        <taxon>Schaedlerella</taxon>
    </lineage>
</organism>
<accession>A0A9X5C952</accession>